<evidence type="ECO:0000256" key="1">
    <source>
        <dbReference type="SAM" id="Phobius"/>
    </source>
</evidence>
<accession>A0A3E0H861</accession>
<dbReference type="OrthoDB" id="7056878at2"/>
<dbReference type="AlphaFoldDB" id="A0A3E0H861"/>
<dbReference type="EMBL" id="QUNR01000001">
    <property type="protein sequence ID" value="REH39814.1"/>
    <property type="molecule type" value="Genomic_DNA"/>
</dbReference>
<name>A0A3E0H861_9GAMM</name>
<keyword evidence="1" id="KW-0812">Transmembrane</keyword>
<gene>
    <name evidence="2" type="ORF">DFR26_0005</name>
</gene>
<reference evidence="2 3" key="1">
    <citation type="submission" date="2018-08" db="EMBL/GenBank/DDBJ databases">
        <title>Genomic Encyclopedia of Type Strains, Phase IV (KMG-IV): sequencing the most valuable type-strain genomes for metagenomic binning, comparative biology and taxonomic classification.</title>
        <authorList>
            <person name="Goeker M."/>
        </authorList>
    </citation>
    <scope>NUCLEOTIDE SEQUENCE [LARGE SCALE GENOMIC DNA]</scope>
    <source>
        <strain evidence="2 3">DSM 26022</strain>
    </source>
</reference>
<feature type="transmembrane region" description="Helical" evidence="1">
    <location>
        <begin position="21"/>
        <end position="42"/>
    </location>
</feature>
<sequence length="228" mass="25849">MAKRDAIRRYMPTVRGPVVSFFTSAGGLVVMVLIGLIAGFFLSQQWLLSQGADHEKAIIALQADFDERLRVERERAAVKAKEYGIIDAASLRLQEDNQELLASMSSLESRVTFYKRMASPKGANVPVAIELFELLPTKDPSVVRYRILIVRSNASGKAAEGRVKVKVSNGRRQIELAVDKPRFSLRYYQQFSGEWRLPDGFKPERVDVQVRSGGKSLDRRYKWEVKTR</sequence>
<dbReference type="InterPro" id="IPR046703">
    <property type="entry name" value="DUF6776"/>
</dbReference>
<evidence type="ECO:0000313" key="3">
    <source>
        <dbReference type="Proteomes" id="UP000256774"/>
    </source>
</evidence>
<dbReference type="RefSeq" id="WP_116206912.1">
    <property type="nucleotide sequence ID" value="NZ_QUNR01000001.1"/>
</dbReference>
<dbReference type="Pfam" id="PF20567">
    <property type="entry name" value="DUF6776"/>
    <property type="match status" value="1"/>
</dbReference>
<protein>
    <submittedName>
        <fullName evidence="2">Uncharacterized protein</fullName>
    </submittedName>
</protein>
<dbReference type="Proteomes" id="UP000256774">
    <property type="component" value="Unassembled WGS sequence"/>
</dbReference>
<evidence type="ECO:0000313" key="2">
    <source>
        <dbReference type="EMBL" id="REH39814.1"/>
    </source>
</evidence>
<comment type="caution">
    <text evidence="2">The sequence shown here is derived from an EMBL/GenBank/DDBJ whole genome shotgun (WGS) entry which is preliminary data.</text>
</comment>
<keyword evidence="1" id="KW-0472">Membrane</keyword>
<keyword evidence="1" id="KW-1133">Transmembrane helix</keyword>
<keyword evidence="3" id="KW-1185">Reference proteome</keyword>
<proteinExistence type="predicted"/>
<organism evidence="2 3">
    <name type="scientific">Paraperlucidibaca baekdonensis</name>
    <dbReference type="NCBI Taxonomy" id="748120"/>
    <lineage>
        <taxon>Bacteria</taxon>
        <taxon>Pseudomonadati</taxon>
        <taxon>Pseudomonadota</taxon>
        <taxon>Gammaproteobacteria</taxon>
        <taxon>Moraxellales</taxon>
        <taxon>Moraxellaceae</taxon>
        <taxon>Paraperlucidibaca</taxon>
    </lineage>
</organism>